<dbReference type="InterPro" id="IPR010405">
    <property type="entry name" value="COBRA1"/>
</dbReference>
<name>A0A9W8BD26_9FUNG</name>
<comment type="caution">
    <text evidence="2">The sequence shown here is derived from an EMBL/GenBank/DDBJ whole genome shotgun (WGS) entry which is preliminary data.</text>
</comment>
<dbReference type="Pfam" id="PF06209">
    <property type="entry name" value="COBRA1"/>
    <property type="match status" value="1"/>
</dbReference>
<evidence type="ECO:0000313" key="3">
    <source>
        <dbReference type="Proteomes" id="UP001150907"/>
    </source>
</evidence>
<dbReference type="PANTHER" id="PTHR13503">
    <property type="entry name" value="NEGATIVE ELONGATION FACTOR COMPLEX MEMBER B"/>
    <property type="match status" value="1"/>
</dbReference>
<evidence type="ECO:0000313" key="2">
    <source>
        <dbReference type="EMBL" id="KAJ2001194.1"/>
    </source>
</evidence>
<accession>A0A9W8BD26</accession>
<keyword evidence="3" id="KW-1185">Reference proteome</keyword>
<dbReference type="OrthoDB" id="5548359at2759"/>
<evidence type="ECO:0000256" key="1">
    <source>
        <dbReference type="SAM" id="MobiDB-lite"/>
    </source>
</evidence>
<protein>
    <submittedName>
        <fullName evidence="2">Uncharacterized protein</fullName>
    </submittedName>
</protein>
<dbReference type="PANTHER" id="PTHR13503:SF3">
    <property type="entry name" value="NEGATIVE ELONGATION FACTOR B"/>
    <property type="match status" value="1"/>
</dbReference>
<dbReference type="EMBL" id="JANBQF010000435">
    <property type="protein sequence ID" value="KAJ2001194.1"/>
    <property type="molecule type" value="Genomic_DNA"/>
</dbReference>
<dbReference type="GO" id="GO:0032021">
    <property type="term" value="C:NELF complex"/>
    <property type="evidence" value="ECO:0007669"/>
    <property type="project" value="TreeGrafter"/>
</dbReference>
<feature type="region of interest" description="Disordered" evidence="1">
    <location>
        <begin position="496"/>
        <end position="518"/>
    </location>
</feature>
<dbReference type="AlphaFoldDB" id="A0A9W8BD26"/>
<gene>
    <name evidence="2" type="ORF">H4R26_004259</name>
</gene>
<dbReference type="GO" id="GO:0034244">
    <property type="term" value="P:negative regulation of transcription elongation by RNA polymerase II"/>
    <property type="evidence" value="ECO:0007669"/>
    <property type="project" value="TreeGrafter"/>
</dbReference>
<sequence>MQSTMEEDTGVAEKHYLIGSAGKENIKRLMSSKGSRVAIMEFGEQNCLDIPAASSIYGLLDSLGYTRLEIHAAALDSVVAAAKKQIQGTPRSQDQHLALLAQLRPYFRIPRLRHLPLMLLAEKPYLIPYDIRDTILGSPDIFAGCSIEIKRQLWQQDYALFATHMRPLIKNYIESVELTELSREILHDSSRNYSKTRREHRALTEIAYSIGSDLLLYMQTLGMVRDLFYSTHDTALGTLRLDLTMYMHEHGITDVVGDDVCHALAWSLDACIAKQAIDGSAVNELQTYFDGVGVDPDNAPYGEIALILSSPYVRHVLAQYIISILEAIAPNSESSTRHVDLKQPKIMMTMGVSAHALLFAENAAIPKNDPLLTRRFFPHMLELIKVAQARDRLLDIPATQVGSTSNKRARVDWSSGPVDTASERMLLGNNAADVVEGCSGPTRDDLDILSSCELARQILYVFLLKRVDNRDFGLVDKWLPAVTQTIPKILEPVAEDAAMSEPPGSQAPSASANPPPQAVPKSSCVHAFELDAFVQSLITHIVASNSVVAGILNSVHQALGLNDGRIDNVESPVIILLDQAGRVRHCAHEQAVTFLAECSRVVSAEYTGDRADADSHAGESNPGSYTVVRNKEAAARFIFAMAEHAAAHYAVDPAGAAGLKARYERLAAASPTQALNYRICKANCPHAAKFL</sequence>
<dbReference type="Proteomes" id="UP001150907">
    <property type="component" value="Unassembled WGS sequence"/>
</dbReference>
<feature type="compositionally biased region" description="Low complexity" evidence="1">
    <location>
        <begin position="500"/>
        <end position="512"/>
    </location>
</feature>
<organism evidence="2 3">
    <name type="scientific">Coemansia thaxteri</name>
    <dbReference type="NCBI Taxonomy" id="2663907"/>
    <lineage>
        <taxon>Eukaryota</taxon>
        <taxon>Fungi</taxon>
        <taxon>Fungi incertae sedis</taxon>
        <taxon>Zoopagomycota</taxon>
        <taxon>Kickxellomycotina</taxon>
        <taxon>Kickxellomycetes</taxon>
        <taxon>Kickxellales</taxon>
        <taxon>Kickxellaceae</taxon>
        <taxon>Coemansia</taxon>
    </lineage>
</organism>
<reference evidence="2" key="1">
    <citation type="submission" date="2022-07" db="EMBL/GenBank/DDBJ databases">
        <title>Phylogenomic reconstructions and comparative analyses of Kickxellomycotina fungi.</title>
        <authorList>
            <person name="Reynolds N.K."/>
            <person name="Stajich J.E."/>
            <person name="Barry K."/>
            <person name="Grigoriev I.V."/>
            <person name="Crous P."/>
            <person name="Smith M.E."/>
        </authorList>
    </citation>
    <scope>NUCLEOTIDE SEQUENCE</scope>
    <source>
        <strain evidence="2">IMI 214461</strain>
    </source>
</reference>
<proteinExistence type="predicted"/>